<feature type="region of interest" description="Disordered" evidence="1">
    <location>
        <begin position="121"/>
        <end position="200"/>
    </location>
</feature>
<dbReference type="OrthoDB" id="3645916at2759"/>
<sequence length="323" mass="35860">MAELQSQEASSASNHVALPDSPYIDIEDSTYGTPENDLDTSSPVMNATGKDKDPQLVVGAGRSLRTMLVDLMGVLETQANAQVFIQGDITLRVEGRETYKISLFNPDALEPSDLKVKIDKASAKSTAPHFPNGTTPETSNKRQREDRDATVDLTEDVEGTPKRVRVDSGHGEGDAQSPVQEVANAPEEEASDPAPSGAIIPNKLQNISAQIKWVEECRRIADEAHDRREETWRSTSATFHDETRKVRERHEAWMAQEMTWQRNTLMGMINDLKGLYPLGHSLKWETPPTLLHASPPIPMPTQPTYRYVANKRPIPKSTVNKKS</sequence>
<gene>
    <name evidence="2" type="ORF">EJ08DRAFT_698253</name>
</gene>
<feature type="compositionally biased region" description="Low complexity" evidence="1">
    <location>
        <begin position="1"/>
        <end position="13"/>
    </location>
</feature>
<keyword evidence="3" id="KW-1185">Reference proteome</keyword>
<proteinExistence type="predicted"/>
<accession>A0A9P4NQ01</accession>
<feature type="compositionally biased region" description="Basic and acidic residues" evidence="1">
    <location>
        <begin position="139"/>
        <end position="150"/>
    </location>
</feature>
<evidence type="ECO:0000256" key="1">
    <source>
        <dbReference type="SAM" id="MobiDB-lite"/>
    </source>
</evidence>
<organism evidence="2 3">
    <name type="scientific">Tothia fuscella</name>
    <dbReference type="NCBI Taxonomy" id="1048955"/>
    <lineage>
        <taxon>Eukaryota</taxon>
        <taxon>Fungi</taxon>
        <taxon>Dikarya</taxon>
        <taxon>Ascomycota</taxon>
        <taxon>Pezizomycotina</taxon>
        <taxon>Dothideomycetes</taxon>
        <taxon>Pleosporomycetidae</taxon>
        <taxon>Venturiales</taxon>
        <taxon>Cylindrosympodiaceae</taxon>
        <taxon>Tothia</taxon>
    </lineage>
</organism>
<reference evidence="2" key="1">
    <citation type="journal article" date="2020" name="Stud. Mycol.">
        <title>101 Dothideomycetes genomes: a test case for predicting lifestyles and emergence of pathogens.</title>
        <authorList>
            <person name="Haridas S."/>
            <person name="Albert R."/>
            <person name="Binder M."/>
            <person name="Bloem J."/>
            <person name="Labutti K."/>
            <person name="Salamov A."/>
            <person name="Andreopoulos B."/>
            <person name="Baker S."/>
            <person name="Barry K."/>
            <person name="Bills G."/>
            <person name="Bluhm B."/>
            <person name="Cannon C."/>
            <person name="Castanera R."/>
            <person name="Culley D."/>
            <person name="Daum C."/>
            <person name="Ezra D."/>
            <person name="Gonzalez J."/>
            <person name="Henrissat B."/>
            <person name="Kuo A."/>
            <person name="Liang C."/>
            <person name="Lipzen A."/>
            <person name="Lutzoni F."/>
            <person name="Magnuson J."/>
            <person name="Mondo S."/>
            <person name="Nolan M."/>
            <person name="Ohm R."/>
            <person name="Pangilinan J."/>
            <person name="Park H.-J."/>
            <person name="Ramirez L."/>
            <person name="Alfaro M."/>
            <person name="Sun H."/>
            <person name="Tritt A."/>
            <person name="Yoshinaga Y."/>
            <person name="Zwiers L.-H."/>
            <person name="Turgeon B."/>
            <person name="Goodwin S."/>
            <person name="Spatafora J."/>
            <person name="Crous P."/>
            <person name="Grigoriev I."/>
        </authorList>
    </citation>
    <scope>NUCLEOTIDE SEQUENCE</scope>
    <source>
        <strain evidence="2">CBS 130266</strain>
    </source>
</reference>
<evidence type="ECO:0000313" key="2">
    <source>
        <dbReference type="EMBL" id="KAF2429537.1"/>
    </source>
</evidence>
<dbReference type="EMBL" id="MU007046">
    <property type="protein sequence ID" value="KAF2429537.1"/>
    <property type="molecule type" value="Genomic_DNA"/>
</dbReference>
<dbReference type="AlphaFoldDB" id="A0A9P4NQ01"/>
<comment type="caution">
    <text evidence="2">The sequence shown here is derived from an EMBL/GenBank/DDBJ whole genome shotgun (WGS) entry which is preliminary data.</text>
</comment>
<name>A0A9P4NQ01_9PEZI</name>
<feature type="region of interest" description="Disordered" evidence="1">
    <location>
        <begin position="1"/>
        <end position="53"/>
    </location>
</feature>
<protein>
    <submittedName>
        <fullName evidence="2">Uncharacterized protein</fullName>
    </submittedName>
</protein>
<dbReference type="Proteomes" id="UP000800235">
    <property type="component" value="Unassembled WGS sequence"/>
</dbReference>
<feature type="compositionally biased region" description="Basic and acidic residues" evidence="1">
    <location>
        <begin position="159"/>
        <end position="173"/>
    </location>
</feature>
<evidence type="ECO:0000313" key="3">
    <source>
        <dbReference type="Proteomes" id="UP000800235"/>
    </source>
</evidence>